<keyword evidence="7" id="KW-0677">Repeat</keyword>
<dbReference type="Pfam" id="PF02793">
    <property type="entry name" value="HRM"/>
    <property type="match status" value="1"/>
</dbReference>
<organism evidence="22 23">
    <name type="scientific">Argiope bruennichi</name>
    <name type="common">Wasp spider</name>
    <name type="synonym">Aranea bruennichi</name>
    <dbReference type="NCBI Taxonomy" id="94029"/>
    <lineage>
        <taxon>Eukaryota</taxon>
        <taxon>Metazoa</taxon>
        <taxon>Ecdysozoa</taxon>
        <taxon>Arthropoda</taxon>
        <taxon>Chelicerata</taxon>
        <taxon>Arachnida</taxon>
        <taxon>Araneae</taxon>
        <taxon>Araneomorphae</taxon>
        <taxon>Entelegynae</taxon>
        <taxon>Araneoidea</taxon>
        <taxon>Araneidae</taxon>
        <taxon>Argiope</taxon>
    </lineage>
</organism>
<dbReference type="FunFam" id="1.20.1070.10:FF:000054">
    <property type="entry name" value="Adhesion G protein-coupled receptor E3"/>
    <property type="match status" value="1"/>
</dbReference>
<protein>
    <submittedName>
        <fullName evidence="22">Adhesion G protein-coupled receptor L3 like protein</fullName>
    </submittedName>
</protein>
<accession>A0A8T0FDX2</accession>
<gene>
    <name evidence="22" type="ORF">HNY73_006623</name>
</gene>
<dbReference type="Pfam" id="PF01825">
    <property type="entry name" value="GPS"/>
    <property type="match status" value="1"/>
</dbReference>
<evidence type="ECO:0000259" key="21">
    <source>
        <dbReference type="PROSITE" id="PS50261"/>
    </source>
</evidence>
<evidence type="ECO:0000256" key="1">
    <source>
        <dbReference type="ARBA" id="ARBA00004651"/>
    </source>
</evidence>
<keyword evidence="12" id="KW-1015">Disulfide bond</keyword>
<feature type="transmembrane region" description="Helical" evidence="17">
    <location>
        <begin position="685"/>
        <end position="706"/>
    </location>
</feature>
<keyword evidence="13 22" id="KW-0675">Receptor</keyword>
<dbReference type="InterPro" id="IPR036445">
    <property type="entry name" value="GPCR_2_extracell_dom_sf"/>
</dbReference>
<dbReference type="SUPFAM" id="SSF81321">
    <property type="entry name" value="Family A G protein-coupled receptor-like"/>
    <property type="match status" value="1"/>
</dbReference>
<feature type="transmembrane region" description="Helical" evidence="17">
    <location>
        <begin position="647"/>
        <end position="665"/>
    </location>
</feature>
<evidence type="ECO:0000256" key="6">
    <source>
        <dbReference type="ARBA" id="ARBA00022729"/>
    </source>
</evidence>
<evidence type="ECO:0000256" key="18">
    <source>
        <dbReference type="SAM" id="SignalP"/>
    </source>
</evidence>
<keyword evidence="15" id="KW-0807">Transducer</keyword>
<evidence type="ECO:0000256" key="2">
    <source>
        <dbReference type="ARBA" id="ARBA00007343"/>
    </source>
</evidence>
<reference evidence="22" key="2">
    <citation type="submission" date="2020-06" db="EMBL/GenBank/DDBJ databases">
        <authorList>
            <person name="Sheffer M."/>
        </authorList>
    </citation>
    <scope>NUCLEOTIDE SEQUENCE</scope>
</reference>
<keyword evidence="11 17" id="KW-0472">Membrane</keyword>
<evidence type="ECO:0000256" key="8">
    <source>
        <dbReference type="ARBA" id="ARBA00022837"/>
    </source>
</evidence>
<dbReference type="AlphaFoldDB" id="A0A8T0FDX2"/>
<dbReference type="Proteomes" id="UP000807504">
    <property type="component" value="Unassembled WGS sequence"/>
</dbReference>
<dbReference type="PROSITE" id="PS50221">
    <property type="entry name" value="GAIN_B"/>
    <property type="match status" value="1"/>
</dbReference>
<evidence type="ECO:0000256" key="10">
    <source>
        <dbReference type="ARBA" id="ARBA00023040"/>
    </source>
</evidence>
<dbReference type="InterPro" id="IPR000203">
    <property type="entry name" value="GPS"/>
</dbReference>
<dbReference type="PANTHER" id="PTHR12011:SF347">
    <property type="entry name" value="FI21270P1-RELATED"/>
    <property type="match status" value="1"/>
</dbReference>
<feature type="transmembrane region" description="Helical" evidence="17">
    <location>
        <begin position="613"/>
        <end position="635"/>
    </location>
</feature>
<evidence type="ECO:0000256" key="9">
    <source>
        <dbReference type="ARBA" id="ARBA00022989"/>
    </source>
</evidence>
<dbReference type="Gene3D" id="1.20.1070.10">
    <property type="entry name" value="Rhodopsin 7-helix transmembrane proteins"/>
    <property type="match status" value="1"/>
</dbReference>
<feature type="transmembrane region" description="Helical" evidence="17">
    <location>
        <begin position="539"/>
        <end position="564"/>
    </location>
</feature>
<dbReference type="InterPro" id="IPR057244">
    <property type="entry name" value="GAIN_B"/>
</dbReference>
<comment type="subcellular location">
    <subcellularLocation>
        <location evidence="1">Cell membrane</location>
        <topology evidence="1">Multi-pass membrane protein</topology>
    </subcellularLocation>
</comment>
<evidence type="ECO:0000256" key="5">
    <source>
        <dbReference type="ARBA" id="ARBA00022692"/>
    </source>
</evidence>
<feature type="chain" id="PRO_5035935930" evidence="18">
    <location>
        <begin position="24"/>
        <end position="887"/>
    </location>
</feature>
<evidence type="ECO:0000256" key="11">
    <source>
        <dbReference type="ARBA" id="ARBA00023136"/>
    </source>
</evidence>
<feature type="domain" description="G-protein coupled receptors family 2 profile 1" evidence="20">
    <location>
        <begin position="181"/>
        <end position="239"/>
    </location>
</feature>
<feature type="domain" description="G-protein coupled receptors family 2 profile 2" evidence="21">
    <location>
        <begin position="537"/>
        <end position="778"/>
    </location>
</feature>
<keyword evidence="6 18" id="KW-0732">Signal</keyword>
<feature type="transmembrane region" description="Helical" evidence="17">
    <location>
        <begin position="576"/>
        <end position="593"/>
    </location>
</feature>
<proteinExistence type="inferred from homology"/>
<dbReference type="PROSITE" id="PS50261">
    <property type="entry name" value="G_PROTEIN_RECEP_F2_4"/>
    <property type="match status" value="1"/>
</dbReference>
<dbReference type="InterPro" id="IPR046338">
    <property type="entry name" value="GAIN_dom_sf"/>
</dbReference>
<keyword evidence="5 17" id="KW-0812">Transmembrane</keyword>
<dbReference type="InterPro" id="IPR017981">
    <property type="entry name" value="GPCR_2-like_7TM"/>
</dbReference>
<feature type="signal peptide" evidence="18">
    <location>
        <begin position="1"/>
        <end position="23"/>
    </location>
</feature>
<evidence type="ECO:0000256" key="3">
    <source>
        <dbReference type="ARBA" id="ARBA00022475"/>
    </source>
</evidence>
<dbReference type="Gene3D" id="2.60.220.50">
    <property type="match status" value="1"/>
</dbReference>
<reference evidence="22" key="1">
    <citation type="journal article" date="2020" name="bioRxiv">
        <title>Chromosome-level reference genome of the European wasp spider Argiope bruennichi: a resource for studies on range expansion and evolutionary adaptation.</title>
        <authorList>
            <person name="Sheffer M.M."/>
            <person name="Hoppe A."/>
            <person name="Krehenwinkel H."/>
            <person name="Uhl G."/>
            <person name="Kuss A.W."/>
            <person name="Jensen L."/>
            <person name="Jensen C."/>
            <person name="Gillespie R.G."/>
            <person name="Hoff K.J."/>
            <person name="Prost S."/>
        </authorList>
    </citation>
    <scope>NUCLEOTIDE SEQUENCE</scope>
</reference>
<evidence type="ECO:0000259" key="20">
    <source>
        <dbReference type="PROSITE" id="PS50227"/>
    </source>
</evidence>
<dbReference type="PRINTS" id="PR00249">
    <property type="entry name" value="GPCRSECRETIN"/>
</dbReference>
<evidence type="ECO:0000256" key="13">
    <source>
        <dbReference type="ARBA" id="ARBA00023170"/>
    </source>
</evidence>
<evidence type="ECO:0000256" key="15">
    <source>
        <dbReference type="ARBA" id="ARBA00023224"/>
    </source>
</evidence>
<feature type="domain" description="GAIN-B" evidence="19">
    <location>
        <begin position="373"/>
        <end position="529"/>
    </location>
</feature>
<feature type="compositionally biased region" description="Low complexity" evidence="16">
    <location>
        <begin position="795"/>
        <end position="821"/>
    </location>
</feature>
<evidence type="ECO:0000256" key="7">
    <source>
        <dbReference type="ARBA" id="ARBA00022737"/>
    </source>
</evidence>
<dbReference type="PANTHER" id="PTHR12011">
    <property type="entry name" value="ADHESION G-PROTEIN COUPLED RECEPTOR"/>
    <property type="match status" value="1"/>
</dbReference>
<dbReference type="SUPFAM" id="SSF56436">
    <property type="entry name" value="C-type lectin-like"/>
    <property type="match status" value="1"/>
</dbReference>
<name>A0A8T0FDX2_ARGBR</name>
<keyword evidence="23" id="KW-1185">Reference proteome</keyword>
<evidence type="ECO:0000256" key="17">
    <source>
        <dbReference type="SAM" id="Phobius"/>
    </source>
</evidence>
<keyword evidence="8" id="KW-0106">Calcium</keyword>
<dbReference type="GO" id="GO:0004930">
    <property type="term" value="F:G protein-coupled receptor activity"/>
    <property type="evidence" value="ECO:0007669"/>
    <property type="project" value="UniProtKB-KW"/>
</dbReference>
<evidence type="ECO:0000256" key="4">
    <source>
        <dbReference type="ARBA" id="ARBA00022536"/>
    </source>
</evidence>
<keyword evidence="14" id="KW-0325">Glycoprotein</keyword>
<keyword evidence="9 17" id="KW-1133">Transmembrane helix</keyword>
<dbReference type="SMART" id="SM00008">
    <property type="entry name" value="HormR"/>
    <property type="match status" value="1"/>
</dbReference>
<feature type="region of interest" description="Disordered" evidence="16">
    <location>
        <begin position="795"/>
        <end position="828"/>
    </location>
</feature>
<dbReference type="InterPro" id="IPR001879">
    <property type="entry name" value="GPCR_2_extracellular_dom"/>
</dbReference>
<feature type="transmembrane region" description="Helical" evidence="17">
    <location>
        <begin position="754"/>
        <end position="777"/>
    </location>
</feature>
<keyword evidence="3" id="KW-1003">Cell membrane</keyword>
<dbReference type="Gene3D" id="4.10.1240.10">
    <property type="entry name" value="GPCR, family 2, extracellular hormone receptor domain"/>
    <property type="match status" value="1"/>
</dbReference>
<dbReference type="InterPro" id="IPR016187">
    <property type="entry name" value="CTDL_fold"/>
</dbReference>
<evidence type="ECO:0000256" key="14">
    <source>
        <dbReference type="ARBA" id="ARBA00023180"/>
    </source>
</evidence>
<comment type="similarity">
    <text evidence="2">Belongs to the G-protein coupled receptor 2 family. Adhesion G-protein coupled receptor (ADGR) subfamily.</text>
</comment>
<feature type="transmembrane region" description="Helical" evidence="17">
    <location>
        <begin position="726"/>
        <end position="748"/>
    </location>
</feature>
<evidence type="ECO:0000313" key="23">
    <source>
        <dbReference type="Proteomes" id="UP000807504"/>
    </source>
</evidence>
<dbReference type="Pfam" id="PF00002">
    <property type="entry name" value="7tm_2"/>
    <property type="match status" value="1"/>
</dbReference>
<keyword evidence="10" id="KW-0297">G-protein coupled receptor</keyword>
<dbReference type="EMBL" id="JABXBU010000012">
    <property type="protein sequence ID" value="KAF8788595.1"/>
    <property type="molecule type" value="Genomic_DNA"/>
</dbReference>
<evidence type="ECO:0000259" key="19">
    <source>
        <dbReference type="PROSITE" id="PS50221"/>
    </source>
</evidence>
<dbReference type="GO" id="GO:0005886">
    <property type="term" value="C:plasma membrane"/>
    <property type="evidence" value="ECO:0007669"/>
    <property type="project" value="UniProtKB-SubCell"/>
</dbReference>
<comment type="caution">
    <text evidence="22">The sequence shown here is derived from an EMBL/GenBank/DDBJ whole genome shotgun (WGS) entry which is preliminary data.</text>
</comment>
<evidence type="ECO:0000313" key="22">
    <source>
        <dbReference type="EMBL" id="KAF8788595.1"/>
    </source>
</evidence>
<dbReference type="PROSITE" id="PS50227">
    <property type="entry name" value="G_PROTEIN_RECEP_F2_3"/>
    <property type="match status" value="1"/>
</dbReference>
<sequence>MFLKLRIYIIILFGIAWLYEVQCNDKDYNDCSFIYWKMDWKSAVATCESDNKQLLCYKSKKEMDDITEAFRLAAFGSAELELWLSGKNCSEPQVMDECLILHIRKTNLKLWHYFRQDCTKKYPFVCCVKENVRPSSTTTAAPTTTASTITSAEIVPGKSTSTTSTTVATTSTTSTTVRPDFCKKVHRRGIEWPETPVGEVAVVPCPGNSTGKARWLCKGSERIKWDKNGPNLRNCRSLDMQDLKNKFNTSTLQHAMSLLEKVFSDHEQEIFGEDLADVIAMMTSLPHRFLTATQFQPSPDRWTATKSLIEKSASLFDRIIELNETWHDIAEERRPIAGTHLLSTIDEMGLILADAMVEGIREQSVIGKNMAMQVLRTQRGEPLQLPQWEVTSGYSHRGNVMLEQGYDARLRPEEGNISVLFTLYSDLTSIFSSQEAQNKNNSSGILNSAVVSATVSQNRKPRPISRPVRILMEHLLPKPNDSACVFWNMQRNEWDTEGCRVESGNDTYSLCVCNHLTNFALLMDYQGLLDDVDQRPFHYITLVGCVLSIVCLAVCVVVFSCYSYHSKHAWGLRYTIHRNLCIALLIANLLLVVGLDRTDSPRLCSVIAGLLHYFFLSAFSWMLLEGVHIYLLLVVVFASRRSHWEKYYLFGYGVPLAIVIISAIIRPEYYGTDKICWLSQEKGTIWAFMGPVACILTLNVAALVLAQYKASKISMKDDNIALFKRWLRVTLILFPVLGITWIFGFLYIGKRAVVMGYIFAILNSLQGFCIFVCHCLMDKKARNMVVSSFKKKSASVTTGSSGSHKKNNSTNNSNSANSGKSGTEKKSLPATFQEACRRNWNKLHKPWSFCFDMPVSERGSQDVRKEHDGIPPKPLIVQWNSLPDKIT</sequence>
<evidence type="ECO:0000256" key="16">
    <source>
        <dbReference type="SAM" id="MobiDB-lite"/>
    </source>
</evidence>
<keyword evidence="4" id="KW-0245">EGF-like domain</keyword>
<dbReference type="InterPro" id="IPR000832">
    <property type="entry name" value="GPCR_2_secretin-like"/>
</dbReference>
<dbReference type="GO" id="GO:0007166">
    <property type="term" value="P:cell surface receptor signaling pathway"/>
    <property type="evidence" value="ECO:0007669"/>
    <property type="project" value="InterPro"/>
</dbReference>
<evidence type="ECO:0000256" key="12">
    <source>
        <dbReference type="ARBA" id="ARBA00023157"/>
    </source>
</evidence>
<dbReference type="SMART" id="SM00303">
    <property type="entry name" value="GPS"/>
    <property type="match status" value="1"/>
</dbReference>